<dbReference type="AlphaFoldDB" id="A0A937LKT1"/>
<dbReference type="EMBL" id="JADHQD010000001">
    <property type="protein sequence ID" value="MBL6817811.1"/>
    <property type="molecule type" value="Genomic_DNA"/>
</dbReference>
<sequence length="333" mass="38040">MKNFISTSDWTKDELQDILDYAKDLKTNRFNEALKNKSVALLFFNPSMRTRTSFELGIQELGGYAVVLHPGKDAWPIEFKLNSIMDEEAEEHIIEVAKVLSDYCDLIAIRAFPKFINLEEDLSDNVINSFAKYASVPVINMETITHPCQELAHILTMQENLGDLNGKDYLLTWTYHPKPLNTAVANSSLLIASKFGMNVKLLCPSEEYILHENYINEAEKNCNSNNRTFEVTHDIEYGYANADIVYAKSWGSLSYYGNPKEEKIIRDDFKHFIVDGVKMSKTNNALFSHCLPLRRNIKATDEVMDSDYCVAIQEAGNRMHVQKSLLTTLLKEK</sequence>
<dbReference type="EC" id="2.1.3.9" evidence="2"/>
<organism evidence="5 6">
    <name type="scientific">SAR86 cluster bacterium</name>
    <dbReference type="NCBI Taxonomy" id="2030880"/>
    <lineage>
        <taxon>Bacteria</taxon>
        <taxon>Pseudomonadati</taxon>
        <taxon>Pseudomonadota</taxon>
        <taxon>Gammaproteobacteria</taxon>
        <taxon>SAR86 cluster</taxon>
    </lineage>
</organism>
<feature type="binding site" evidence="2">
    <location>
        <position position="291"/>
    </location>
    <ligand>
        <name>N(2)-acetyl-L-ornithine</name>
        <dbReference type="ChEBI" id="CHEBI:57805"/>
    </ligand>
</feature>
<keyword evidence="2" id="KW-0055">Arginine biosynthesis</keyword>
<proteinExistence type="inferred from homology"/>
<evidence type="ECO:0000313" key="6">
    <source>
        <dbReference type="Proteomes" id="UP000711391"/>
    </source>
</evidence>
<feature type="binding site" description="in other chain" evidence="2">
    <location>
        <begin position="146"/>
        <end position="149"/>
    </location>
    <ligand>
        <name>carbamoyl phosphate</name>
        <dbReference type="ChEBI" id="CHEBI:58228"/>
        <note>ligand shared between two neighboring subunits</note>
    </ligand>
</feature>
<feature type="domain" description="Aspartate/ornithine carbamoyltransferase Asp/Orn-binding" evidence="3">
    <location>
        <begin position="182"/>
        <end position="328"/>
    </location>
</feature>
<dbReference type="Gene3D" id="3.40.50.1370">
    <property type="entry name" value="Aspartate/ornithine carbamoyltransferase"/>
    <property type="match status" value="2"/>
</dbReference>
<feature type="modified residue" description="N6-carboxylysine" evidence="2">
    <location>
        <position position="298"/>
    </location>
</feature>
<evidence type="ECO:0000256" key="1">
    <source>
        <dbReference type="ARBA" id="ARBA00022679"/>
    </source>
</evidence>
<dbReference type="NCBIfam" id="NF003384">
    <property type="entry name" value="PRK04523.1"/>
    <property type="match status" value="1"/>
</dbReference>
<comment type="pathway">
    <text evidence="2">Amino-acid biosynthesis; L-arginine biosynthesis.</text>
</comment>
<dbReference type="GO" id="GO:0043857">
    <property type="term" value="F:N-acetylornithine carbamoyltransferase activity"/>
    <property type="evidence" value="ECO:0007669"/>
    <property type="project" value="UniProtKB-UniRule"/>
</dbReference>
<feature type="binding site" description="in other chain" evidence="2">
    <location>
        <position position="110"/>
    </location>
    <ligand>
        <name>carbamoyl phosphate</name>
        <dbReference type="ChEBI" id="CHEBI:58228"/>
        <note>ligand shared between two neighboring subunits</note>
    </ligand>
</feature>
<feature type="binding site" description="in other chain" evidence="2">
    <location>
        <begin position="47"/>
        <end position="50"/>
    </location>
    <ligand>
        <name>carbamoyl phosphate</name>
        <dbReference type="ChEBI" id="CHEBI:58228"/>
        <note>ligand shared between two neighboring subunits</note>
    </ligand>
</feature>
<comment type="function">
    <text evidence="2">Catalyzes the transfer of the carbamoyl group from carbamoyl phosphate to the delta-amino group of N(2)-acetyl-L-ornithine to produce N(2)-acetyl-L-citrulline. This is a step in an alternative arginine biosynthesis pathway.</text>
</comment>
<dbReference type="GO" id="GO:0019240">
    <property type="term" value="P:citrulline biosynthetic process"/>
    <property type="evidence" value="ECO:0007669"/>
    <property type="project" value="TreeGrafter"/>
</dbReference>
<evidence type="ECO:0000259" key="4">
    <source>
        <dbReference type="Pfam" id="PF02729"/>
    </source>
</evidence>
<protein>
    <recommendedName>
        <fullName evidence="2">N-acetylornithine carbamoyltransferase</fullName>
        <ecNumber evidence="2">2.1.3.9</ecNumber>
    </recommendedName>
    <alternativeName>
        <fullName evidence="2">N-acetyl-L-ornithine transcarbamylase</fullName>
        <shortName evidence="2">AOTCase</shortName>
        <shortName evidence="2">Acetylornithine transcarbamylase</shortName>
    </alternativeName>
</protein>
<feature type="binding site" description="in other chain" evidence="2">
    <location>
        <position position="318"/>
    </location>
    <ligand>
        <name>carbamoyl phosphate</name>
        <dbReference type="ChEBI" id="CHEBI:58228"/>
        <note>ligand shared between two neighboring subunits</note>
    </ligand>
</feature>
<dbReference type="InterPro" id="IPR006131">
    <property type="entry name" value="Asp_carbamoyltransf_Asp/Orn-bd"/>
</dbReference>
<feature type="site" description="Key residue in conferring substrate specificity for N-acetyl-L-ornithine versus N-succinyl-L-ornithine" evidence="2">
    <location>
        <position position="90"/>
    </location>
</feature>
<dbReference type="PANTHER" id="PTHR45753:SF3">
    <property type="entry name" value="ORNITHINE TRANSCARBAMYLASE, MITOCHONDRIAL"/>
    <property type="match status" value="1"/>
</dbReference>
<keyword evidence="2" id="KW-0963">Cytoplasm</keyword>
<keyword evidence="2" id="KW-0028">Amino-acid biosynthesis</keyword>
<evidence type="ECO:0000313" key="5">
    <source>
        <dbReference type="EMBL" id="MBL6817811.1"/>
    </source>
</evidence>
<evidence type="ECO:0000259" key="3">
    <source>
        <dbReference type="Pfam" id="PF00185"/>
    </source>
</evidence>
<name>A0A937LKT1_9GAMM</name>
<comment type="caution">
    <text evidence="5">The sequence shown here is derived from an EMBL/GenBank/DDBJ whole genome shotgun (WGS) entry which is preliminary data.</text>
</comment>
<dbReference type="PRINTS" id="PR00101">
    <property type="entry name" value="ATCASE"/>
</dbReference>
<dbReference type="PRINTS" id="PR00100">
    <property type="entry name" value="AOTCASE"/>
</dbReference>
<comment type="catalytic activity">
    <reaction evidence="2">
        <text>N(2)-acetyl-L-ornithine + carbamoyl phosphate = N(2)-acetyl-L-citrulline + phosphate + H(+)</text>
        <dbReference type="Rhea" id="RHEA:18609"/>
        <dbReference type="ChEBI" id="CHEBI:15378"/>
        <dbReference type="ChEBI" id="CHEBI:43474"/>
        <dbReference type="ChEBI" id="CHEBI:57805"/>
        <dbReference type="ChEBI" id="CHEBI:58228"/>
        <dbReference type="ChEBI" id="CHEBI:58765"/>
        <dbReference type="EC" id="2.1.3.9"/>
    </reaction>
</comment>
<dbReference type="InterPro" id="IPR043695">
    <property type="entry name" value="ArgF"/>
</dbReference>
<dbReference type="InterPro" id="IPR006132">
    <property type="entry name" value="Asp/Orn_carbamoyltranf_P-bd"/>
</dbReference>
<dbReference type="Pfam" id="PF02729">
    <property type="entry name" value="OTCace_N"/>
    <property type="match status" value="1"/>
</dbReference>
<evidence type="ECO:0000256" key="2">
    <source>
        <dbReference type="HAMAP-Rule" id="MF_02234"/>
    </source>
</evidence>
<dbReference type="GO" id="GO:0042450">
    <property type="term" value="P:L-arginine biosynthetic process via ornithine"/>
    <property type="evidence" value="ECO:0007669"/>
    <property type="project" value="InterPro"/>
</dbReference>
<feature type="binding site" evidence="2">
    <location>
        <position position="248"/>
    </location>
    <ligand>
        <name>N(2)-acetyl-L-ornithine</name>
        <dbReference type="ChEBI" id="CHEBI:57805"/>
    </ligand>
</feature>
<dbReference type="Pfam" id="PF00185">
    <property type="entry name" value="OTCace"/>
    <property type="match status" value="1"/>
</dbReference>
<dbReference type="GO" id="GO:0005737">
    <property type="term" value="C:cytoplasm"/>
    <property type="evidence" value="ECO:0007669"/>
    <property type="project" value="UniProtKB-SubCell"/>
</dbReference>
<feature type="domain" description="Aspartate/ornithine carbamoyltransferase carbamoyl-P binding" evidence="4">
    <location>
        <begin position="2"/>
        <end position="159"/>
    </location>
</feature>
<dbReference type="GO" id="GO:0004585">
    <property type="term" value="F:ornithine carbamoyltransferase activity"/>
    <property type="evidence" value="ECO:0007669"/>
    <property type="project" value="TreeGrafter"/>
</dbReference>
<feature type="binding site" evidence="2">
    <location>
        <position position="75"/>
    </location>
    <ligand>
        <name>carbamoyl phosphate</name>
        <dbReference type="ChEBI" id="CHEBI:58228"/>
        <note>ligand shared between two neighboring subunits</note>
    </ligand>
</feature>
<reference evidence="5" key="1">
    <citation type="submission" date="2020-10" db="EMBL/GenBank/DDBJ databases">
        <title>Microbiome of the Black Sea water column analyzed by genome centric metagenomics.</title>
        <authorList>
            <person name="Cabello-Yeves P.J."/>
            <person name="Callieri C."/>
            <person name="Picazo A."/>
            <person name="Mehrshad M."/>
            <person name="Haro-Moreno J.M."/>
            <person name="Roda-Garcia J."/>
            <person name="Dzembekova N."/>
            <person name="Slabakova V."/>
            <person name="Slabakova N."/>
            <person name="Moncheva S."/>
            <person name="Rodriguez-Valera F."/>
        </authorList>
    </citation>
    <scope>NUCLEOTIDE SEQUENCE</scope>
    <source>
        <strain evidence="5">BS307-5m-G50</strain>
    </source>
</reference>
<gene>
    <name evidence="2" type="primary">argF'</name>
    <name evidence="5" type="ORF">ISQ64_00195</name>
</gene>
<accession>A0A937LKT1</accession>
<comment type="subcellular location">
    <subcellularLocation>
        <location evidence="2">Cytoplasm</location>
    </subcellularLocation>
</comment>
<dbReference type="InterPro" id="IPR006130">
    <property type="entry name" value="Asp/Orn_carbamoylTrfase"/>
</dbReference>
<dbReference type="Proteomes" id="UP000711391">
    <property type="component" value="Unassembled WGS sequence"/>
</dbReference>
<feature type="binding site" description="in other chain" evidence="2">
    <location>
        <begin position="290"/>
        <end position="291"/>
    </location>
    <ligand>
        <name>carbamoyl phosphate</name>
        <dbReference type="ChEBI" id="CHEBI:58228"/>
        <note>ligand shared between two neighboring subunits</note>
    </ligand>
</feature>
<comment type="subunit">
    <text evidence="2">Homotrimer.</text>
</comment>
<feature type="binding site" evidence="2">
    <location>
        <position position="142"/>
    </location>
    <ligand>
        <name>N(2)-acetyl-L-ornithine</name>
        <dbReference type="ChEBI" id="CHEBI:57805"/>
    </ligand>
</feature>
<dbReference type="GO" id="GO:0016597">
    <property type="term" value="F:amino acid binding"/>
    <property type="evidence" value="ECO:0007669"/>
    <property type="project" value="InterPro"/>
</dbReference>
<comment type="similarity">
    <text evidence="2">Belongs to the aspartate/ornithine carbamoyltransferase superfamily. AOTCase family.</text>
</comment>
<dbReference type="SUPFAM" id="SSF53671">
    <property type="entry name" value="Aspartate/ornithine carbamoyltransferase"/>
    <property type="match status" value="1"/>
</dbReference>
<keyword evidence="1 2" id="KW-0808">Transferase</keyword>
<dbReference type="PANTHER" id="PTHR45753">
    <property type="entry name" value="ORNITHINE CARBAMOYLTRANSFERASE, MITOCHONDRIAL"/>
    <property type="match status" value="1"/>
</dbReference>
<dbReference type="HAMAP" id="MF_02234">
    <property type="entry name" value="AOTCase"/>
    <property type="match status" value="1"/>
</dbReference>
<dbReference type="InterPro" id="IPR036901">
    <property type="entry name" value="Asp/Orn_carbamoylTrfase_sf"/>
</dbReference>